<dbReference type="SUPFAM" id="SSF51306">
    <property type="entry name" value="LexA/Signal peptidase"/>
    <property type="match status" value="1"/>
</dbReference>
<accession>A0ABD5PJN2</accession>
<evidence type="ECO:0000256" key="3">
    <source>
        <dbReference type="ARBA" id="ARBA00022989"/>
    </source>
</evidence>
<evidence type="ECO:0000256" key="2">
    <source>
        <dbReference type="ARBA" id="ARBA00022692"/>
    </source>
</evidence>
<keyword evidence="2 6" id="KW-0812">Transmembrane</keyword>
<feature type="compositionally biased region" description="Basic and acidic residues" evidence="5">
    <location>
        <begin position="11"/>
        <end position="25"/>
    </location>
</feature>
<comment type="subcellular location">
    <subcellularLocation>
        <location evidence="1">Membrane</location>
    </subcellularLocation>
</comment>
<comment type="caution">
    <text evidence="7">The sequence shown here is derived from an EMBL/GenBank/DDBJ whole genome shotgun (WGS) entry which is preliminary data.</text>
</comment>
<sequence>MSGPDSGDSADDGHGDDAPDTRDEPPSDGTDAPDETHAKDTSTRSSDDSTRRTDGTSNRTAGDETDSTGDSAVAGSNGDRDATVGTAANTGDRGDGDAVTIEDDGVIRWFLNTDDGTVVFARDVLSSVAIVAVVGLLLFGVSGIWPPLVAVESGSMEPNMERGDLVFVVDDDRFVGDGSAAGTGVVTLDNGQESDHEKFGNPGDVIVFRPDGTDHRTPIIHRAHFYVEEGENWVTTQANPSYLNGNDCNDIRSCPAPHDGFVTKGDANYNYDQVGLSPKSSVVKPEWVTGKAMFRIPWLGHVRLTFDTILGGTVTTSPTIVGASPAGAGPAATGTPAVGAASAGVAGVAATGVTAAVAVSRRRF</sequence>
<keyword evidence="4 6" id="KW-0472">Membrane</keyword>
<keyword evidence="8" id="KW-1185">Reference proteome</keyword>
<evidence type="ECO:0000256" key="6">
    <source>
        <dbReference type="SAM" id="Phobius"/>
    </source>
</evidence>
<proteinExistence type="predicted"/>
<dbReference type="InterPro" id="IPR001733">
    <property type="entry name" value="Peptidase_S26B"/>
</dbReference>
<evidence type="ECO:0000256" key="4">
    <source>
        <dbReference type="ARBA" id="ARBA00023136"/>
    </source>
</evidence>
<dbReference type="InterPro" id="IPR036286">
    <property type="entry name" value="LexA/Signal_pep-like_sf"/>
</dbReference>
<dbReference type="InterPro" id="IPR019533">
    <property type="entry name" value="Peptidase_S26"/>
</dbReference>
<dbReference type="PANTHER" id="PTHR10806">
    <property type="entry name" value="SIGNAL PEPTIDASE COMPLEX CATALYTIC SUBUNIT SEC11"/>
    <property type="match status" value="1"/>
</dbReference>
<keyword evidence="3 6" id="KW-1133">Transmembrane helix</keyword>
<evidence type="ECO:0000256" key="1">
    <source>
        <dbReference type="ARBA" id="ARBA00004370"/>
    </source>
</evidence>
<evidence type="ECO:0000313" key="7">
    <source>
        <dbReference type="EMBL" id="MFC4540769.1"/>
    </source>
</evidence>
<gene>
    <name evidence="7" type="ORF">ACFO5R_02355</name>
</gene>
<feature type="transmembrane region" description="Helical" evidence="6">
    <location>
        <begin position="124"/>
        <end position="145"/>
    </location>
</feature>
<protein>
    <submittedName>
        <fullName evidence="7">S26 family signal peptidase</fullName>
    </submittedName>
</protein>
<dbReference type="EMBL" id="JBHSFA010000002">
    <property type="protein sequence ID" value="MFC4540769.1"/>
    <property type="molecule type" value="Genomic_DNA"/>
</dbReference>
<reference evidence="7 8" key="1">
    <citation type="journal article" date="2019" name="Int. J. Syst. Evol. Microbiol.">
        <title>The Global Catalogue of Microorganisms (GCM) 10K type strain sequencing project: providing services to taxonomists for standard genome sequencing and annotation.</title>
        <authorList>
            <consortium name="The Broad Institute Genomics Platform"/>
            <consortium name="The Broad Institute Genome Sequencing Center for Infectious Disease"/>
            <person name="Wu L."/>
            <person name="Ma J."/>
        </authorList>
    </citation>
    <scope>NUCLEOTIDE SEQUENCE [LARGE SCALE GENOMIC DNA]</scope>
    <source>
        <strain evidence="7 8">WLHS5</strain>
    </source>
</reference>
<dbReference type="RefSeq" id="WP_250138930.1">
    <property type="nucleotide sequence ID" value="NZ_JALIQP010000001.1"/>
</dbReference>
<dbReference type="AlphaFoldDB" id="A0ABD5PJN2"/>
<name>A0ABD5PJN2_9EURY</name>
<feature type="compositionally biased region" description="Basic and acidic residues" evidence="5">
    <location>
        <begin position="34"/>
        <end position="54"/>
    </location>
</feature>
<dbReference type="PANTHER" id="PTHR10806:SF6">
    <property type="entry name" value="SIGNAL PEPTIDASE COMPLEX CATALYTIC SUBUNIT SEC11"/>
    <property type="match status" value="1"/>
</dbReference>
<dbReference type="GO" id="GO:0016020">
    <property type="term" value="C:membrane"/>
    <property type="evidence" value="ECO:0007669"/>
    <property type="project" value="UniProtKB-SubCell"/>
</dbReference>
<dbReference type="CDD" id="cd06530">
    <property type="entry name" value="S26_SPase_I"/>
    <property type="match status" value="1"/>
</dbReference>
<dbReference type="Proteomes" id="UP001595898">
    <property type="component" value="Unassembled WGS sequence"/>
</dbReference>
<evidence type="ECO:0000313" key="8">
    <source>
        <dbReference type="Proteomes" id="UP001595898"/>
    </source>
</evidence>
<feature type="region of interest" description="Disordered" evidence="5">
    <location>
        <begin position="1"/>
        <end position="97"/>
    </location>
</feature>
<evidence type="ECO:0000256" key="5">
    <source>
        <dbReference type="SAM" id="MobiDB-lite"/>
    </source>
</evidence>
<organism evidence="7 8">
    <name type="scientific">Halosolutus amylolyticus</name>
    <dbReference type="NCBI Taxonomy" id="2932267"/>
    <lineage>
        <taxon>Archaea</taxon>
        <taxon>Methanobacteriati</taxon>
        <taxon>Methanobacteriota</taxon>
        <taxon>Stenosarchaea group</taxon>
        <taxon>Halobacteria</taxon>
        <taxon>Halobacteriales</taxon>
        <taxon>Natrialbaceae</taxon>
        <taxon>Halosolutus</taxon>
    </lineage>
</organism>